<comment type="caution">
    <text evidence="2">The sequence shown here is derived from an EMBL/GenBank/DDBJ whole genome shotgun (WGS) entry which is preliminary data.</text>
</comment>
<name>A0A4Q2CZA8_9AGAR</name>
<reference evidence="2 3" key="1">
    <citation type="submission" date="2019-01" db="EMBL/GenBank/DDBJ databases">
        <title>Draft genome sequence of Psathyrella aberdarensis IHI B618.</title>
        <authorList>
            <person name="Buettner E."/>
            <person name="Kellner H."/>
        </authorList>
    </citation>
    <scope>NUCLEOTIDE SEQUENCE [LARGE SCALE GENOMIC DNA]</scope>
    <source>
        <strain evidence="2 3">IHI B618</strain>
    </source>
</reference>
<feature type="compositionally biased region" description="Low complexity" evidence="1">
    <location>
        <begin position="205"/>
        <end position="216"/>
    </location>
</feature>
<organism evidence="2 3">
    <name type="scientific">Candolleomyces aberdarensis</name>
    <dbReference type="NCBI Taxonomy" id="2316362"/>
    <lineage>
        <taxon>Eukaryota</taxon>
        <taxon>Fungi</taxon>
        <taxon>Dikarya</taxon>
        <taxon>Basidiomycota</taxon>
        <taxon>Agaricomycotina</taxon>
        <taxon>Agaricomycetes</taxon>
        <taxon>Agaricomycetidae</taxon>
        <taxon>Agaricales</taxon>
        <taxon>Agaricineae</taxon>
        <taxon>Psathyrellaceae</taxon>
        <taxon>Candolleomyces</taxon>
    </lineage>
</organism>
<keyword evidence="3" id="KW-1185">Reference proteome</keyword>
<sequence>MPSCYLIGGDNCGLKSEPTAINIPPFGPPLPLLIEIPEGKDFNELEPIYSVLNSAGGTKLDGTHQEFILSVIPKLENVEVWPEYTKVYGLLNSPTCRKYIAFDYSSVAHFVAGVDKDSFSLYTFPSIPKAVVWMLANGNKNLRQWGLSKWVAVKKGHLQPRGPVIVSDNSDSDVPLIKKPTKNSKEGSAKKDVVGNIFQTGTRLKTPSKPATTSTSLRTPQLSRRAVESPSISSPFLSSISTLSTGSGSSTNARILACPPSLPWASPIIPSLALSKVATVSSVVCFVNRQPFNGEIYGAIIKSTDPEAANLTLPIVYETSLPHLAELYLRTHGWKDEVLRFVESIQIIDPSCDRFVAALGKYGFVMSEAHFLWHLVFPSATQ</sequence>
<evidence type="ECO:0000313" key="2">
    <source>
        <dbReference type="EMBL" id="RXW12163.1"/>
    </source>
</evidence>
<evidence type="ECO:0000313" key="3">
    <source>
        <dbReference type="Proteomes" id="UP000290288"/>
    </source>
</evidence>
<dbReference type="OrthoDB" id="10567339at2759"/>
<evidence type="ECO:0000256" key="1">
    <source>
        <dbReference type="SAM" id="MobiDB-lite"/>
    </source>
</evidence>
<proteinExistence type="predicted"/>
<dbReference type="AlphaFoldDB" id="A0A4Q2CZA8"/>
<feature type="region of interest" description="Disordered" evidence="1">
    <location>
        <begin position="162"/>
        <end position="189"/>
    </location>
</feature>
<accession>A0A4Q2CZA8</accession>
<dbReference type="EMBL" id="SDEE01001377">
    <property type="protein sequence ID" value="RXW12163.1"/>
    <property type="molecule type" value="Genomic_DNA"/>
</dbReference>
<gene>
    <name evidence="2" type="ORF">EST38_g13689</name>
</gene>
<protein>
    <submittedName>
        <fullName evidence="2">Uncharacterized protein</fullName>
    </submittedName>
</protein>
<feature type="region of interest" description="Disordered" evidence="1">
    <location>
        <begin position="202"/>
        <end position="235"/>
    </location>
</feature>
<dbReference type="Proteomes" id="UP000290288">
    <property type="component" value="Unassembled WGS sequence"/>
</dbReference>